<dbReference type="PANTHER" id="PTHR43311">
    <property type="entry name" value="GLUTAMATE--TRNA LIGASE"/>
    <property type="match status" value="1"/>
</dbReference>
<evidence type="ECO:0000256" key="2">
    <source>
        <dbReference type="ARBA" id="ARBA00022723"/>
    </source>
</evidence>
<dbReference type="PATRIC" id="fig|1265313.6.peg.2650"/>
<evidence type="ECO:0000256" key="7">
    <source>
        <dbReference type="HAMAP-Rule" id="MF_01428"/>
    </source>
</evidence>
<sequence length="298" mass="31828">MTRGAGSYCGRFAPSPTGPLHLGSLLAALASYLDARAHGGRWLLRLEDIDPPREQPGAARAIIASLRAHGLGWDGSVCYQHTRSDAYEDALAALDRRGLLRRCYCPRRVLGPDGACEGRCGGAGDGPAALRVRVDPAWPTAFEDRFQGTIAATPLPADFVVRRRDGLYAYQLAVVVDDHAQGISDVVRGADLLPVTPRQRYLQTCLGYPSPHYGHCPVLLGNDGRKLSKQNHAPGLDDSNAAENLRRGLALLGQPVPPASARAPEQLLQHAVQHWAPAALAGTMALPAARLYPPPGIT</sequence>
<evidence type="ECO:0000259" key="9">
    <source>
        <dbReference type="Pfam" id="PF00749"/>
    </source>
</evidence>
<keyword evidence="3 7" id="KW-0547">Nucleotide-binding</keyword>
<dbReference type="InterPro" id="IPR049940">
    <property type="entry name" value="GluQ/Sye"/>
</dbReference>
<dbReference type="GO" id="GO:0005829">
    <property type="term" value="C:cytosol"/>
    <property type="evidence" value="ECO:0007669"/>
    <property type="project" value="TreeGrafter"/>
</dbReference>
<keyword evidence="11" id="KW-1185">Reference proteome</keyword>
<evidence type="ECO:0000256" key="6">
    <source>
        <dbReference type="ARBA" id="ARBA00023146"/>
    </source>
</evidence>
<dbReference type="GO" id="GO:0004818">
    <property type="term" value="F:glutamate-tRNA ligase activity"/>
    <property type="evidence" value="ECO:0007669"/>
    <property type="project" value="TreeGrafter"/>
</dbReference>
<comment type="caution">
    <text evidence="10">The sequence shown here is derived from an EMBL/GenBank/DDBJ whole genome shotgun (WGS) entry which is preliminary data.</text>
</comment>
<dbReference type="NCBIfam" id="TIGR03838">
    <property type="entry name" value="queuosine_YadB"/>
    <property type="match status" value="1"/>
</dbReference>
<feature type="binding site" evidence="7">
    <location>
        <position position="47"/>
    </location>
    <ligand>
        <name>L-glutamate</name>
        <dbReference type="ChEBI" id="CHEBI:29985"/>
    </ligand>
</feature>
<gene>
    <name evidence="7" type="primary">gluQ</name>
    <name evidence="10" type="ORF">HRUBRA_02691</name>
</gene>
<dbReference type="InterPro" id="IPR022380">
    <property type="entry name" value="Glu-Q_tRNA(Asp)_Synthase"/>
</dbReference>
<comment type="similarity">
    <text evidence="7">Belongs to the class-I aminoacyl-tRNA synthetase family. GluQ subfamily.</text>
</comment>
<feature type="binding site" evidence="7">
    <location>
        <position position="229"/>
    </location>
    <ligand>
        <name>ATP</name>
        <dbReference type="ChEBI" id="CHEBI:30616"/>
    </ligand>
</feature>
<name>A0A095VNN7_9GAMM</name>
<dbReference type="EC" id="6.1.1.-" evidence="7"/>
<feature type="binding site" evidence="7">
    <location>
        <position position="188"/>
    </location>
    <ligand>
        <name>L-glutamate</name>
        <dbReference type="ChEBI" id="CHEBI:29985"/>
    </ligand>
</feature>
<feature type="binding site" evidence="7">
    <location>
        <position position="170"/>
    </location>
    <ligand>
        <name>L-glutamate</name>
        <dbReference type="ChEBI" id="CHEBI:29985"/>
    </ligand>
</feature>
<evidence type="ECO:0000313" key="10">
    <source>
        <dbReference type="EMBL" id="KGE02713.1"/>
    </source>
</evidence>
<dbReference type="GO" id="GO:0006400">
    <property type="term" value="P:tRNA modification"/>
    <property type="evidence" value="ECO:0007669"/>
    <property type="project" value="InterPro"/>
</dbReference>
<keyword evidence="8" id="KW-0648">Protein biosynthesis</keyword>
<dbReference type="PANTHER" id="PTHR43311:SF1">
    <property type="entry name" value="GLUTAMYL-Q TRNA(ASP) SYNTHETASE"/>
    <property type="match status" value="1"/>
</dbReference>
<feature type="binding site" evidence="7">
    <location>
        <begin position="11"/>
        <end position="15"/>
    </location>
    <ligand>
        <name>L-glutamate</name>
        <dbReference type="ChEBI" id="CHEBI:29985"/>
    </ligand>
</feature>
<dbReference type="PRINTS" id="PR00987">
    <property type="entry name" value="TRNASYNTHGLU"/>
</dbReference>
<evidence type="ECO:0000256" key="3">
    <source>
        <dbReference type="ARBA" id="ARBA00022741"/>
    </source>
</evidence>
<dbReference type="AlphaFoldDB" id="A0A095VNN7"/>
<evidence type="ECO:0000313" key="11">
    <source>
        <dbReference type="Proteomes" id="UP000029640"/>
    </source>
</evidence>
<dbReference type="RefSeq" id="WP_035514109.1">
    <property type="nucleotide sequence ID" value="NZ_KN234747.1"/>
</dbReference>
<reference evidence="10 11" key="1">
    <citation type="journal article" date="2014" name="Genome Announc.">
        <title>Genome Sequence of Gammaproteobacterial Pseudohaliea rubra Type Strain DSM 19751, Isolated from Coastal Seawater of the Mediterranean Sea.</title>
        <authorList>
            <person name="Spring S."/>
            <person name="Fiebig A."/>
            <person name="Riedel T."/>
            <person name="Goker M."/>
            <person name="Klenk H.P."/>
        </authorList>
    </citation>
    <scope>NUCLEOTIDE SEQUENCE [LARGE SCALE GENOMIC DNA]</scope>
    <source>
        <strain evidence="10 11">DSM 19751</strain>
    </source>
</reference>
<dbReference type="Proteomes" id="UP000029640">
    <property type="component" value="Unassembled WGS sequence"/>
</dbReference>
<dbReference type="STRING" id="1265313.HRUBRA_02691"/>
<comment type="function">
    <text evidence="7">Catalyzes the tRNA-independent activation of glutamate in presence of ATP and the subsequent transfer of glutamate onto a tRNA(Asp). Glutamate is transferred on the 2-amino-5-(4,5-dihydroxy-2-cyclopenten-1-yl) moiety of the queuosine in the wobble position of the QUC anticodon.</text>
</comment>
<proteinExistence type="inferred from homology"/>
<keyword evidence="6 7" id="KW-0030">Aminoacyl-tRNA synthetase</keyword>
<dbReference type="GO" id="GO:0006424">
    <property type="term" value="P:glutamyl-tRNA aminoacylation"/>
    <property type="evidence" value="ECO:0007669"/>
    <property type="project" value="InterPro"/>
</dbReference>
<protein>
    <recommendedName>
        <fullName evidence="7">Glutamyl-Q tRNA(Asp) synthetase</fullName>
        <shortName evidence="7">Glu-Q-RSs</shortName>
        <ecNumber evidence="7">6.1.1.-</ecNumber>
    </recommendedName>
</protein>
<dbReference type="SUPFAM" id="SSF52374">
    <property type="entry name" value="Nucleotidylyl transferase"/>
    <property type="match status" value="1"/>
</dbReference>
<organism evidence="10 11">
    <name type="scientific">Pseudohaliea rubra DSM 19751</name>
    <dbReference type="NCBI Taxonomy" id="1265313"/>
    <lineage>
        <taxon>Bacteria</taxon>
        <taxon>Pseudomonadati</taxon>
        <taxon>Pseudomonadota</taxon>
        <taxon>Gammaproteobacteria</taxon>
        <taxon>Cellvibrionales</taxon>
        <taxon>Halieaceae</taxon>
        <taxon>Pseudohaliea</taxon>
    </lineage>
</organism>
<dbReference type="GO" id="GO:0008270">
    <property type="term" value="F:zinc ion binding"/>
    <property type="evidence" value="ECO:0007669"/>
    <property type="project" value="InterPro"/>
</dbReference>
<evidence type="ECO:0000256" key="5">
    <source>
        <dbReference type="ARBA" id="ARBA00022840"/>
    </source>
</evidence>
<dbReference type="EMBL" id="AUVB01000085">
    <property type="protein sequence ID" value="KGE02713.1"/>
    <property type="molecule type" value="Genomic_DNA"/>
</dbReference>
<feature type="domain" description="Glutamyl/glutaminyl-tRNA synthetase class Ib catalytic" evidence="9">
    <location>
        <begin position="123"/>
        <end position="233"/>
    </location>
</feature>
<dbReference type="NCBIfam" id="NF004314">
    <property type="entry name" value="PRK05710.1-3"/>
    <property type="match status" value="1"/>
</dbReference>
<dbReference type="eggNOG" id="COG0008">
    <property type="taxonomic scope" value="Bacteria"/>
</dbReference>
<feature type="short sequence motif" description="'KMSKS' region" evidence="7">
    <location>
        <begin position="226"/>
        <end position="230"/>
    </location>
</feature>
<evidence type="ECO:0000256" key="4">
    <source>
        <dbReference type="ARBA" id="ARBA00022833"/>
    </source>
</evidence>
<dbReference type="OrthoDB" id="9807503at2"/>
<dbReference type="Pfam" id="PF00749">
    <property type="entry name" value="tRNA-synt_1c"/>
    <property type="match status" value="2"/>
</dbReference>
<dbReference type="InterPro" id="IPR000924">
    <property type="entry name" value="Glu/Gln-tRNA-synth"/>
</dbReference>
<dbReference type="InterPro" id="IPR020058">
    <property type="entry name" value="Glu/Gln-tRNA-synth_Ib_cat-dom"/>
</dbReference>
<keyword evidence="2" id="KW-0479">Metal-binding</keyword>
<comment type="caution">
    <text evidence="7">Lacks conserved residue(s) required for the propagation of feature annotation.</text>
</comment>
<evidence type="ECO:0000256" key="1">
    <source>
        <dbReference type="ARBA" id="ARBA00022598"/>
    </source>
</evidence>
<feature type="domain" description="Glutamyl/glutaminyl-tRNA synthetase class Ib catalytic" evidence="9">
    <location>
        <begin position="11"/>
        <end position="107"/>
    </location>
</feature>
<dbReference type="HAMAP" id="MF_01428">
    <property type="entry name" value="Glu_Q_tRNA_synth"/>
    <property type="match status" value="1"/>
</dbReference>
<accession>A0A095VNN7</accession>
<keyword evidence="5 7" id="KW-0067">ATP-binding</keyword>
<dbReference type="HOGENOM" id="CLU_015768_0_1_6"/>
<dbReference type="GO" id="GO:0005524">
    <property type="term" value="F:ATP binding"/>
    <property type="evidence" value="ECO:0007669"/>
    <property type="project" value="UniProtKB-KW"/>
</dbReference>
<dbReference type="Gene3D" id="3.40.50.620">
    <property type="entry name" value="HUPs"/>
    <property type="match status" value="1"/>
</dbReference>
<dbReference type="InterPro" id="IPR014729">
    <property type="entry name" value="Rossmann-like_a/b/a_fold"/>
</dbReference>
<evidence type="ECO:0000256" key="8">
    <source>
        <dbReference type="RuleBase" id="RU363037"/>
    </source>
</evidence>
<keyword evidence="1 7" id="KW-0436">Ligase</keyword>
<feature type="short sequence motif" description="'HIGH' region" evidence="7">
    <location>
        <begin position="14"/>
        <end position="24"/>
    </location>
</feature>
<keyword evidence="4" id="KW-0862">Zinc</keyword>